<keyword evidence="13 18" id="KW-0249">Electron transport</keyword>
<keyword evidence="21" id="KW-0560">Oxidoreductase</keyword>
<evidence type="ECO:0000256" key="1">
    <source>
        <dbReference type="ARBA" id="ARBA00004141"/>
    </source>
</evidence>
<keyword evidence="10 18" id="KW-0812">Transmembrane</keyword>
<evidence type="ECO:0000256" key="17">
    <source>
        <dbReference type="ARBA" id="ARBA00023136"/>
    </source>
</evidence>
<accession>Q950N8</accession>
<dbReference type="EC" id="7.1.1.9" evidence="5 18"/>
<protein>
    <recommendedName>
        <fullName evidence="6 18">Cytochrome c oxidase subunit 1</fullName>
        <ecNumber evidence="5 18">7.1.1.9</ecNumber>
    </recommendedName>
</protein>
<gene>
    <name evidence="21" type="primary">cox1</name>
</gene>
<dbReference type="InterPro" id="IPR023616">
    <property type="entry name" value="Cyt_c_oxase-like_su1_dom"/>
</dbReference>
<keyword evidence="15 18" id="KW-0408">Iron</keyword>
<evidence type="ECO:0000256" key="19">
    <source>
        <dbReference type="SAM" id="Phobius"/>
    </source>
</evidence>
<keyword evidence="9 18" id="KW-0679">Respiratory chain</keyword>
<feature type="transmembrane region" description="Helical" evidence="19">
    <location>
        <begin position="189"/>
        <end position="217"/>
    </location>
</feature>
<evidence type="ECO:0000256" key="16">
    <source>
        <dbReference type="ARBA" id="ARBA00023008"/>
    </source>
</evidence>
<evidence type="ECO:0000256" key="15">
    <source>
        <dbReference type="ARBA" id="ARBA00023004"/>
    </source>
</evidence>
<dbReference type="Pfam" id="PF00115">
    <property type="entry name" value="COX1"/>
    <property type="match status" value="1"/>
</dbReference>
<dbReference type="Gene3D" id="1.20.210.10">
    <property type="entry name" value="Cytochrome c oxidase-like, subunit I domain"/>
    <property type="match status" value="1"/>
</dbReference>
<comment type="function">
    <text evidence="18">Component of the cytochrome c oxidase, the last enzyme in the mitochondrial electron transport chain which drives oxidative phosphorylation. The respiratory chain contains 3 multisubunit complexes succinate dehydrogenase (complex II, CII), ubiquinol-cytochrome c oxidoreductase (cytochrome b-c1 complex, complex III, CIII) and cytochrome c oxidase (complex IV, CIV), that cooperate to transfer electrons derived from NADH and succinate to molecular oxygen, creating an electrochemical gradient over the inner membrane that drives transmembrane transport and the ATP synthase. Cytochrome c oxidase is the component of the respiratory chain that catalyzes the reduction of oxygen to water. Electrons originating from reduced cytochrome c in the intermembrane space (IMS) are transferred via the dinuclear copper A center (CU(A)) of subunit 2 and heme A of subunit 1 to the active site in subunit 1, a binuclear center (BNC) formed by heme A3 and copper B (CU(B)). The BNC reduces molecular oxygen to 2 water molecules using 4 electrons from cytochrome c in the IMS and 4 protons from the mitochondrial matrix.</text>
</comment>
<dbReference type="FunFam" id="1.20.210.10:FF:000004">
    <property type="entry name" value="Cytochrome c oxidase subunit 1"/>
    <property type="match status" value="1"/>
</dbReference>
<feature type="transmembrane region" description="Helical" evidence="19">
    <location>
        <begin position="64"/>
        <end position="90"/>
    </location>
</feature>
<evidence type="ECO:0000256" key="5">
    <source>
        <dbReference type="ARBA" id="ARBA00012949"/>
    </source>
</evidence>
<dbReference type="GO" id="GO:0015990">
    <property type="term" value="P:electron transport coupled proton transport"/>
    <property type="evidence" value="ECO:0007669"/>
    <property type="project" value="TreeGrafter"/>
</dbReference>
<evidence type="ECO:0000256" key="6">
    <source>
        <dbReference type="ARBA" id="ARBA00015947"/>
    </source>
</evidence>
<dbReference type="GO" id="GO:0046872">
    <property type="term" value="F:metal ion binding"/>
    <property type="evidence" value="ECO:0007669"/>
    <property type="project" value="UniProtKB-KW"/>
</dbReference>
<dbReference type="InterPro" id="IPR036927">
    <property type="entry name" value="Cyt_c_oxase-like_su1_sf"/>
</dbReference>
<evidence type="ECO:0000256" key="12">
    <source>
        <dbReference type="ARBA" id="ARBA00022967"/>
    </source>
</evidence>
<keyword evidence="16 18" id="KW-0186">Copper</keyword>
<name>Q950N8_9FUNG</name>
<comment type="similarity">
    <text evidence="3 18">Belongs to the heme-copper respiratory oxidase family.</text>
</comment>
<keyword evidence="14 19" id="KW-1133">Transmembrane helix</keyword>
<dbReference type="GO" id="GO:0020037">
    <property type="term" value="F:heme binding"/>
    <property type="evidence" value="ECO:0007669"/>
    <property type="project" value="InterPro"/>
</dbReference>
<feature type="transmembrane region" description="Helical" evidence="19">
    <location>
        <begin position="384"/>
        <end position="402"/>
    </location>
</feature>
<dbReference type="GO" id="GO:0005743">
    <property type="term" value="C:mitochondrial inner membrane"/>
    <property type="evidence" value="ECO:0007669"/>
    <property type="project" value="UniProtKB-SubCell"/>
</dbReference>
<dbReference type="InterPro" id="IPR033944">
    <property type="entry name" value="Cyt_c_oxase_su1_dom"/>
</dbReference>
<dbReference type="UniPathway" id="UPA00705"/>
<dbReference type="PANTHER" id="PTHR10422:SF18">
    <property type="entry name" value="CYTOCHROME C OXIDASE SUBUNIT 1"/>
    <property type="match status" value="1"/>
</dbReference>
<dbReference type="CDD" id="cd01663">
    <property type="entry name" value="Cyt_c_Oxidase_I"/>
    <property type="match status" value="1"/>
</dbReference>
<proteinExistence type="inferred from homology"/>
<dbReference type="SUPFAM" id="SSF81442">
    <property type="entry name" value="Cytochrome c oxidase subunit I-like"/>
    <property type="match status" value="1"/>
</dbReference>
<feature type="transmembrane region" description="Helical" evidence="19">
    <location>
        <begin position="308"/>
        <end position="331"/>
    </location>
</feature>
<evidence type="ECO:0000256" key="18">
    <source>
        <dbReference type="RuleBase" id="RU000369"/>
    </source>
</evidence>
<organism evidence="21">
    <name type="scientific">Rhizophydium sp. 136</name>
    <dbReference type="NCBI Taxonomy" id="60187"/>
    <lineage>
        <taxon>Eukaryota</taxon>
        <taxon>Fungi</taxon>
        <taxon>Fungi incertae sedis</taxon>
        <taxon>Chytridiomycota</taxon>
        <taxon>Chytridiomycota incertae sedis</taxon>
        <taxon>Chytridiomycetes</taxon>
        <taxon>Rhizophydiales</taxon>
        <taxon>Rhizophydiaceae</taxon>
        <taxon>Rhizophydium</taxon>
    </lineage>
</organism>
<dbReference type="GO" id="GO:0004129">
    <property type="term" value="F:cytochrome-c oxidase activity"/>
    <property type="evidence" value="ECO:0007669"/>
    <property type="project" value="UniProtKB-EC"/>
</dbReference>
<evidence type="ECO:0000256" key="8">
    <source>
        <dbReference type="ARBA" id="ARBA00022617"/>
    </source>
</evidence>
<feature type="transmembrane region" description="Helical" evidence="19">
    <location>
        <begin position="111"/>
        <end position="134"/>
    </location>
</feature>
<keyword evidence="17 18" id="KW-0472">Membrane</keyword>
<dbReference type="PANTHER" id="PTHR10422">
    <property type="entry name" value="CYTOCHROME C OXIDASE SUBUNIT 1"/>
    <property type="match status" value="1"/>
</dbReference>
<dbReference type="InterPro" id="IPR000883">
    <property type="entry name" value="Cyt_C_Oxase_1"/>
</dbReference>
<dbReference type="EMBL" id="AF404306">
    <property type="protein sequence ID" value="AAK84270.1"/>
    <property type="molecule type" value="Genomic_DNA"/>
</dbReference>
<dbReference type="PROSITE" id="PS50855">
    <property type="entry name" value="COX1"/>
    <property type="match status" value="1"/>
</dbReference>
<dbReference type="AlphaFoldDB" id="Q950N8"/>
<feature type="transmembrane region" description="Helical" evidence="19">
    <location>
        <begin position="458"/>
        <end position="477"/>
    </location>
</feature>
<dbReference type="PRINTS" id="PR01165">
    <property type="entry name" value="CYCOXIDASEI"/>
</dbReference>
<dbReference type="GO" id="GO:0045277">
    <property type="term" value="C:respiratory chain complex IV"/>
    <property type="evidence" value="ECO:0007669"/>
    <property type="project" value="InterPro"/>
</dbReference>
<keyword evidence="18 21" id="KW-0496">Mitochondrion</keyword>
<evidence type="ECO:0000256" key="13">
    <source>
        <dbReference type="ARBA" id="ARBA00022982"/>
    </source>
</evidence>
<evidence type="ECO:0000256" key="10">
    <source>
        <dbReference type="ARBA" id="ARBA00022692"/>
    </source>
</evidence>
<evidence type="ECO:0000256" key="3">
    <source>
        <dbReference type="ARBA" id="ARBA00009578"/>
    </source>
</evidence>
<dbReference type="InterPro" id="IPR023615">
    <property type="entry name" value="Cyt_c_Oxase_su1_BS"/>
</dbReference>
<feature type="transmembrane region" description="Helical" evidence="19">
    <location>
        <begin position="21"/>
        <end position="44"/>
    </location>
</feature>
<keyword evidence="8 18" id="KW-0349">Heme</keyword>
<comment type="subcellular location">
    <subcellularLocation>
        <location evidence="1">Membrane</location>
        <topology evidence="1">Multi-pass membrane protein</topology>
    </subcellularLocation>
    <subcellularLocation>
        <location evidence="18">Mitochondrion inner membrane</location>
        <topology evidence="18">Multi-pass membrane protein</topology>
    </subcellularLocation>
</comment>
<sequence length="505" mass="55936">MSNLSYMINRWLLSTNAKDIGVLYIIFGGFSGLVGSALSFIIRLELSGGGQIYFLGNYHDYNVTITGHGIVMIFFMVMPSLIGGFGNWLVPVMIGCPDMAFPRLNNVGFWLLPPSLILLITGLFSGGAGTGWTVYPPLSDSAYHLGTAVDLSILSLHIAGISSLLGALNLIVTIINIRSQGLTFERLPLFVWSVKVTAWLLVLSLPVLAGAITLLLFDRNLNTSFYDPSGGGDPILYQHLFWFFGHPEVYILILPGFGIVSHIVSRFSQKTIFGQVGKVYAMISIGVLGFIVWSHHMYLVGLDIDSRAYFTAATIIIALPTGVKVFSWIATIYGGKVHYTVPMVFALGFILLFTFGGFTGVILANASIDVALHDTYYVVGHFHYVLSLGAVLSLFAGFYYWSGKIFGYQANSKWAYVHYWVFLISINIVFFPMHFLGLQGKPRRIPDLAAGFEGWNNFMTLGSILTVISVILFLYLVSNALFINKRYYLMPVSYSKFINSKSFRK</sequence>
<feature type="transmembrane region" description="Helical" evidence="19">
    <location>
        <begin position="154"/>
        <end position="177"/>
    </location>
</feature>
<comment type="subunit">
    <text evidence="4">Component of the cytochrome c oxidase (complex IV, CIV), a multisubunit enzyme composed of a catalytic core of 3 subunits and several supernumerary subunits. The complex exists as a monomer or a dimer and forms supercomplexes (SCs) in the inner mitochondrial membrane with ubiquinol-cytochrome c oxidoreductase (cytochrome b-c1 complex, complex III, CIII).</text>
</comment>
<dbReference type="GO" id="GO:0006123">
    <property type="term" value="P:mitochondrial electron transport, cytochrome c to oxygen"/>
    <property type="evidence" value="ECO:0007669"/>
    <property type="project" value="TreeGrafter"/>
</dbReference>
<comment type="catalytic activity">
    <reaction evidence="18">
        <text>4 Fe(II)-[cytochrome c] + O2 + 8 H(+)(in) = 4 Fe(III)-[cytochrome c] + 2 H2O + 4 H(+)(out)</text>
        <dbReference type="Rhea" id="RHEA:11436"/>
        <dbReference type="Rhea" id="RHEA-COMP:10350"/>
        <dbReference type="Rhea" id="RHEA-COMP:14399"/>
        <dbReference type="ChEBI" id="CHEBI:15377"/>
        <dbReference type="ChEBI" id="CHEBI:15378"/>
        <dbReference type="ChEBI" id="CHEBI:15379"/>
        <dbReference type="ChEBI" id="CHEBI:29033"/>
        <dbReference type="ChEBI" id="CHEBI:29034"/>
        <dbReference type="EC" id="7.1.1.9"/>
    </reaction>
</comment>
<geneLocation type="mitochondrion" evidence="21"/>
<keyword evidence="7 18" id="KW-0813">Transport</keyword>
<dbReference type="RefSeq" id="NP_150340.1">
    <property type="nucleotide sequence ID" value="NC_003053.1"/>
</dbReference>
<reference evidence="21" key="2">
    <citation type="journal article" date="2002" name="Mol. Biol. Evol.">
        <title>Hyaloraphidium curvatum: a linear mitochondrial genome, tRNA editing, and an evolutionary link to lower fungi.</title>
        <authorList>
            <person name="Forget L."/>
            <person name="Ustinova J."/>
            <person name="Wang Z."/>
            <person name="Huss V.A."/>
            <person name="Franz Lang B."/>
        </authorList>
    </citation>
    <scope>NUCLEOTIDE SEQUENCE</scope>
    <source>
        <strain evidence="21">136</strain>
    </source>
</reference>
<keyword evidence="18" id="KW-0999">Mitochondrion inner membrane</keyword>
<evidence type="ECO:0000256" key="4">
    <source>
        <dbReference type="ARBA" id="ARBA00011164"/>
    </source>
</evidence>
<evidence type="ECO:0000259" key="20">
    <source>
        <dbReference type="PROSITE" id="PS50855"/>
    </source>
</evidence>
<evidence type="ECO:0000256" key="9">
    <source>
        <dbReference type="ARBA" id="ARBA00022660"/>
    </source>
</evidence>
<evidence type="ECO:0000256" key="7">
    <source>
        <dbReference type="ARBA" id="ARBA00022448"/>
    </source>
</evidence>
<feature type="transmembrane region" description="Helical" evidence="19">
    <location>
        <begin position="414"/>
        <end position="438"/>
    </location>
</feature>
<keyword evidence="12" id="KW-1278">Translocase</keyword>
<feature type="domain" description="Cytochrome oxidase subunit I profile" evidence="20">
    <location>
        <begin position="11"/>
        <end position="505"/>
    </location>
</feature>
<keyword evidence="11 18" id="KW-0479">Metal-binding</keyword>
<evidence type="ECO:0000256" key="11">
    <source>
        <dbReference type="ARBA" id="ARBA00022723"/>
    </source>
</evidence>
<feature type="transmembrane region" description="Helical" evidence="19">
    <location>
        <begin position="343"/>
        <end position="364"/>
    </location>
</feature>
<evidence type="ECO:0000256" key="2">
    <source>
        <dbReference type="ARBA" id="ARBA00004673"/>
    </source>
</evidence>
<comment type="pathway">
    <text evidence="2 18">Energy metabolism; oxidative phosphorylation.</text>
</comment>
<evidence type="ECO:0000256" key="14">
    <source>
        <dbReference type="ARBA" id="ARBA00022989"/>
    </source>
</evidence>
<dbReference type="PROSITE" id="PS00077">
    <property type="entry name" value="COX1_CUB"/>
    <property type="match status" value="1"/>
</dbReference>
<feature type="transmembrane region" description="Helical" evidence="19">
    <location>
        <begin position="279"/>
        <end position="296"/>
    </location>
</feature>
<dbReference type="GO" id="GO:0016491">
    <property type="term" value="F:oxidoreductase activity"/>
    <property type="evidence" value="ECO:0007669"/>
    <property type="project" value="UniProtKB-KW"/>
</dbReference>
<evidence type="ECO:0000313" key="21">
    <source>
        <dbReference type="EMBL" id="AAK84270.1"/>
    </source>
</evidence>
<dbReference type="GeneID" id="803679"/>
<feature type="transmembrane region" description="Helical" evidence="19">
    <location>
        <begin position="249"/>
        <end position="267"/>
    </location>
</feature>
<reference evidence="21" key="1">
    <citation type="submission" date="2001-07" db="EMBL/GenBank/DDBJ databases">
        <authorList>
            <person name="Lang F.B.F."/>
        </authorList>
    </citation>
    <scope>NUCLEOTIDE SEQUENCE</scope>
    <source>
        <strain evidence="21">136</strain>
    </source>
</reference>